<feature type="compositionally biased region" description="Basic residues" evidence="1">
    <location>
        <begin position="349"/>
        <end position="358"/>
    </location>
</feature>
<evidence type="ECO:0000256" key="1">
    <source>
        <dbReference type="SAM" id="MobiDB-lite"/>
    </source>
</evidence>
<reference evidence="2" key="1">
    <citation type="submission" date="2023-06" db="EMBL/GenBank/DDBJ databases">
        <title>Survivors Of The Sea: Transcriptome response of Skeletonema marinoi to long-term dormancy.</title>
        <authorList>
            <person name="Pinder M.I.M."/>
            <person name="Kourtchenko O."/>
            <person name="Robertson E.K."/>
            <person name="Larsson T."/>
            <person name="Maumus F."/>
            <person name="Osuna-Cruz C.M."/>
            <person name="Vancaester E."/>
            <person name="Stenow R."/>
            <person name="Vandepoele K."/>
            <person name="Ploug H."/>
            <person name="Bruchert V."/>
            <person name="Godhe A."/>
            <person name="Topel M."/>
        </authorList>
    </citation>
    <scope>NUCLEOTIDE SEQUENCE</scope>
    <source>
        <strain evidence="2">R05AC</strain>
    </source>
</reference>
<accession>A0AAD8Y2Q5</accession>
<gene>
    <name evidence="2" type="ORF">QTG54_011507</name>
</gene>
<protein>
    <submittedName>
        <fullName evidence="2">Uncharacterized protein</fullName>
    </submittedName>
</protein>
<sequence>MKTKLFILVAMTTPTVGQHRHLLQLQHWWLAMRANRRLVLLLQSSLLLLFLLSSTSSLHHHHISALTTHHSHHHYIPTTPSPTSLTAHNRANTQTDWAQYSLRQTYKKAGGILYKQSVLTPAEFTAVQMAIEQLNLKLTEEKESSFATNRIGAVIEKESDVYKILSCDEGSLCRLVNGLAHDDDDDDGSNEKEEDLGKMILSPDIPIEIRIYEKAKAGMEWHVDDVIYQNTKQIEVVFTLENTSDCCTMWRPHDQPILAAISTTTTSQQDDSITSGRKQENINNFRVESVQTTPNSAILIKAGSVEHKVSSLSYGRRVILKMAFVREGALMSDEMRNHVSHHNGSGSVGKRKRRKKKR</sequence>
<dbReference type="AlphaFoldDB" id="A0AAD8Y2Q5"/>
<comment type="caution">
    <text evidence="2">The sequence shown here is derived from an EMBL/GenBank/DDBJ whole genome shotgun (WGS) entry which is preliminary data.</text>
</comment>
<evidence type="ECO:0000313" key="2">
    <source>
        <dbReference type="EMBL" id="KAK1737735.1"/>
    </source>
</evidence>
<name>A0AAD8Y2Q5_9STRA</name>
<evidence type="ECO:0000313" key="3">
    <source>
        <dbReference type="Proteomes" id="UP001224775"/>
    </source>
</evidence>
<organism evidence="2 3">
    <name type="scientific">Skeletonema marinoi</name>
    <dbReference type="NCBI Taxonomy" id="267567"/>
    <lineage>
        <taxon>Eukaryota</taxon>
        <taxon>Sar</taxon>
        <taxon>Stramenopiles</taxon>
        <taxon>Ochrophyta</taxon>
        <taxon>Bacillariophyta</taxon>
        <taxon>Coscinodiscophyceae</taxon>
        <taxon>Thalassiosirophycidae</taxon>
        <taxon>Thalassiosirales</taxon>
        <taxon>Skeletonemataceae</taxon>
        <taxon>Skeletonema</taxon>
        <taxon>Skeletonema marinoi-dohrnii complex</taxon>
    </lineage>
</organism>
<dbReference type="Proteomes" id="UP001224775">
    <property type="component" value="Unassembled WGS sequence"/>
</dbReference>
<proteinExistence type="predicted"/>
<dbReference type="EMBL" id="JATAAI010000023">
    <property type="protein sequence ID" value="KAK1737735.1"/>
    <property type="molecule type" value="Genomic_DNA"/>
</dbReference>
<feature type="region of interest" description="Disordered" evidence="1">
    <location>
        <begin position="335"/>
        <end position="358"/>
    </location>
</feature>
<keyword evidence="3" id="KW-1185">Reference proteome</keyword>